<dbReference type="Proteomes" id="UP000679629">
    <property type="component" value="Chromosome"/>
</dbReference>
<dbReference type="Gene3D" id="3.20.20.100">
    <property type="entry name" value="NADP-dependent oxidoreductase domain"/>
    <property type="match status" value="1"/>
</dbReference>
<evidence type="ECO:0000313" key="2">
    <source>
        <dbReference type="EMBL" id="QWB27198.1"/>
    </source>
</evidence>
<dbReference type="PANTHER" id="PTHR42686:SF1">
    <property type="entry name" value="GH17980P-RELATED"/>
    <property type="match status" value="1"/>
</dbReference>
<evidence type="ECO:0000259" key="1">
    <source>
        <dbReference type="Pfam" id="PF00248"/>
    </source>
</evidence>
<evidence type="ECO:0000313" key="3">
    <source>
        <dbReference type="Proteomes" id="UP000679629"/>
    </source>
</evidence>
<proteinExistence type="predicted"/>
<dbReference type="RefSeq" id="WP_215122986.1">
    <property type="nucleotide sequence ID" value="NZ_CBDRKV010000003.1"/>
</dbReference>
<dbReference type="InterPro" id="IPR036812">
    <property type="entry name" value="NAD(P)_OxRdtase_dom_sf"/>
</dbReference>
<organism evidence="2 3">
    <name type="scientific">Streptomyces koelreuteriae</name>
    <dbReference type="NCBI Taxonomy" id="2838015"/>
    <lineage>
        <taxon>Bacteria</taxon>
        <taxon>Bacillati</taxon>
        <taxon>Actinomycetota</taxon>
        <taxon>Actinomycetes</taxon>
        <taxon>Kitasatosporales</taxon>
        <taxon>Streptomycetaceae</taxon>
        <taxon>Streptomyces</taxon>
    </lineage>
</organism>
<sequence>MRYHRLGHTDLIVSELAFGAAPLGSMFGVFAEQDGVDAVRTALDAGVNLFDVAPYYGATTAETALGDALRGVDRGTYLLATKVGRYGLADFDFSAQRVRRSVTESLRRLGTDHLDLIQCHDIEFGSPAQIVGETVPALRALQTEGLVGHVGITGYPLPTLAHVAARAHVDTVLSYCQYTLQDRRLAAWEEYFTACGAGVVNAAPLAMGALTRQGAPDWHPGSFALHARCAEAADLCEALGGDLAKLALQFSVTATPAATTVVGTSSPDEVRRNVAWLAEPIDQELLRAVETCLEPVRDRGWSSGGVAGPS</sequence>
<accession>A0ABX8G1J7</accession>
<keyword evidence="3" id="KW-1185">Reference proteome</keyword>
<dbReference type="InterPro" id="IPR023210">
    <property type="entry name" value="NADP_OxRdtase_dom"/>
</dbReference>
<dbReference type="CDD" id="cd19163">
    <property type="entry name" value="AKR_galDH"/>
    <property type="match status" value="1"/>
</dbReference>
<gene>
    <name evidence="2" type="ORF">KJK29_33945</name>
</gene>
<name>A0ABX8G1J7_9ACTN</name>
<dbReference type="PANTHER" id="PTHR42686">
    <property type="entry name" value="GH17980P-RELATED"/>
    <property type="match status" value="1"/>
</dbReference>
<dbReference type="InterPro" id="IPR020471">
    <property type="entry name" value="AKR"/>
</dbReference>
<feature type="domain" description="NADP-dependent oxidoreductase" evidence="1">
    <location>
        <begin position="15"/>
        <end position="293"/>
    </location>
</feature>
<reference evidence="3" key="1">
    <citation type="submission" date="2021-05" db="EMBL/GenBank/DDBJ databases">
        <title>Direct Submission.</title>
        <authorList>
            <person name="Li K."/>
            <person name="Gao J."/>
        </authorList>
    </citation>
    <scope>NUCLEOTIDE SEQUENCE [LARGE SCALE GENOMIC DNA]</scope>
    <source>
        <strain evidence="3">MG62</strain>
    </source>
</reference>
<dbReference type="SUPFAM" id="SSF51430">
    <property type="entry name" value="NAD(P)-linked oxidoreductase"/>
    <property type="match status" value="1"/>
</dbReference>
<dbReference type="Pfam" id="PF00248">
    <property type="entry name" value="Aldo_ket_red"/>
    <property type="match status" value="1"/>
</dbReference>
<dbReference type="EMBL" id="CP075896">
    <property type="protein sequence ID" value="QWB27198.1"/>
    <property type="molecule type" value="Genomic_DNA"/>
</dbReference>
<dbReference type="InterPro" id="IPR044479">
    <property type="entry name" value="LGALDH-like"/>
</dbReference>
<protein>
    <submittedName>
        <fullName evidence="2">Aldo/keto reductase</fullName>
    </submittedName>
</protein>